<dbReference type="GO" id="GO:0019430">
    <property type="term" value="P:removal of superoxide radicals"/>
    <property type="evidence" value="ECO:0007669"/>
    <property type="project" value="UniProtKB-UniRule"/>
</dbReference>
<dbReference type="Pfam" id="PF07992">
    <property type="entry name" value="Pyr_redox_2"/>
    <property type="match status" value="1"/>
</dbReference>
<evidence type="ECO:0000259" key="5">
    <source>
        <dbReference type="Pfam" id="PF07992"/>
    </source>
</evidence>
<keyword evidence="4" id="KW-0676">Redox-active center</keyword>
<accession>A0A9W4X508</accession>
<dbReference type="InterPro" id="IPR036188">
    <property type="entry name" value="FAD/NAD-bd_sf"/>
</dbReference>
<evidence type="ECO:0000256" key="4">
    <source>
        <dbReference type="RuleBase" id="RU003880"/>
    </source>
</evidence>
<dbReference type="SUPFAM" id="SSF51905">
    <property type="entry name" value="FAD/NAD(P)-binding domain"/>
    <property type="match status" value="1"/>
</dbReference>
<keyword evidence="3 4" id="KW-0560">Oxidoreductase</keyword>
<dbReference type="InterPro" id="IPR050097">
    <property type="entry name" value="Ferredoxin-NADP_redctase_2"/>
</dbReference>
<dbReference type="AlphaFoldDB" id="A0A9W4X508"/>
<evidence type="ECO:0000256" key="3">
    <source>
        <dbReference type="ARBA" id="ARBA00023002"/>
    </source>
</evidence>
<dbReference type="Gene3D" id="3.50.50.60">
    <property type="entry name" value="FAD/NAD(P)-binding domain"/>
    <property type="match status" value="2"/>
</dbReference>
<dbReference type="InterPro" id="IPR023753">
    <property type="entry name" value="FAD/NAD-binding_dom"/>
</dbReference>
<dbReference type="InterPro" id="IPR005982">
    <property type="entry name" value="Thioredox_Rdtase"/>
</dbReference>
<dbReference type="PANTHER" id="PTHR48105">
    <property type="entry name" value="THIOREDOXIN REDUCTASE 1-RELATED-RELATED"/>
    <property type="match status" value="1"/>
</dbReference>
<proteinExistence type="inferred from homology"/>
<dbReference type="OrthoDB" id="7777654at2759"/>
<comment type="similarity">
    <text evidence="1 4">Belongs to the class-II pyridine nucleotide-disulfide oxidoreductase family.</text>
</comment>
<keyword evidence="2 4" id="KW-0285">Flavoprotein</keyword>
<sequence length="314" mass="34635">MTFDYDLIVIGAGPAGIAAAIYAQRALLKTLILEKSLPGGKLNKTEDVDNYPGFISIKGPELAIKMTEHAKYYQIDWKEEEVIKLEKKENGFLIKTQTGENFLSKTVIIASGAAENKLKIAGEKEFTNWGVSYCAICDGFLFREAAVVVVGGGYSALETALYLTNIASKVYLVHRRDSFRAEKEISDKVKNNPKIILILNSQLLAIEGRNEKENKVVEKVIVHQLTNNEKKELLVRAVFPCVGLSPLSNFAHELGICDRQNYIFINDDCSTAVPGLFAAGDVARNNEKKIKQIVTATAEGAIAAQSVIKYLENF</sequence>
<evidence type="ECO:0000256" key="2">
    <source>
        <dbReference type="ARBA" id="ARBA00022630"/>
    </source>
</evidence>
<dbReference type="PRINTS" id="PR00368">
    <property type="entry name" value="FADPNR"/>
</dbReference>
<evidence type="ECO:0000313" key="7">
    <source>
        <dbReference type="Proteomes" id="UP001153678"/>
    </source>
</evidence>
<dbReference type="EC" id="1.8.1.9" evidence="4"/>
<name>A0A9W4X508_9GLOM</name>
<comment type="caution">
    <text evidence="6">The sequence shown here is derived from an EMBL/GenBank/DDBJ whole genome shotgun (WGS) entry which is preliminary data.</text>
</comment>
<comment type="subunit">
    <text evidence="4">Homodimer.</text>
</comment>
<dbReference type="NCBIfam" id="TIGR01292">
    <property type="entry name" value="TRX_reduct"/>
    <property type="match status" value="1"/>
</dbReference>
<evidence type="ECO:0000313" key="6">
    <source>
        <dbReference type="EMBL" id="CAI2187040.1"/>
    </source>
</evidence>
<reference evidence="6" key="1">
    <citation type="submission" date="2022-08" db="EMBL/GenBank/DDBJ databases">
        <authorList>
            <person name="Kallberg Y."/>
            <person name="Tangrot J."/>
            <person name="Rosling A."/>
        </authorList>
    </citation>
    <scope>NUCLEOTIDE SEQUENCE</scope>
    <source>
        <strain evidence="6">Wild A</strain>
    </source>
</reference>
<dbReference type="EMBL" id="CAMKVN010004427">
    <property type="protein sequence ID" value="CAI2187040.1"/>
    <property type="molecule type" value="Genomic_DNA"/>
</dbReference>
<dbReference type="Proteomes" id="UP001153678">
    <property type="component" value="Unassembled WGS sequence"/>
</dbReference>
<comment type="catalytic activity">
    <reaction evidence="4">
        <text>[thioredoxin]-dithiol + NADP(+) = [thioredoxin]-disulfide + NADPH + H(+)</text>
        <dbReference type="Rhea" id="RHEA:20345"/>
        <dbReference type="Rhea" id="RHEA-COMP:10698"/>
        <dbReference type="Rhea" id="RHEA-COMP:10700"/>
        <dbReference type="ChEBI" id="CHEBI:15378"/>
        <dbReference type="ChEBI" id="CHEBI:29950"/>
        <dbReference type="ChEBI" id="CHEBI:50058"/>
        <dbReference type="ChEBI" id="CHEBI:57783"/>
        <dbReference type="ChEBI" id="CHEBI:58349"/>
        <dbReference type="EC" id="1.8.1.9"/>
    </reaction>
</comment>
<organism evidence="6 7">
    <name type="scientific">Funneliformis geosporum</name>
    <dbReference type="NCBI Taxonomy" id="1117311"/>
    <lineage>
        <taxon>Eukaryota</taxon>
        <taxon>Fungi</taxon>
        <taxon>Fungi incertae sedis</taxon>
        <taxon>Mucoromycota</taxon>
        <taxon>Glomeromycotina</taxon>
        <taxon>Glomeromycetes</taxon>
        <taxon>Glomerales</taxon>
        <taxon>Glomeraceae</taxon>
        <taxon>Funneliformis</taxon>
    </lineage>
</organism>
<comment type="cofactor">
    <cofactor evidence="4">
        <name>FAD</name>
        <dbReference type="ChEBI" id="CHEBI:57692"/>
    </cofactor>
</comment>
<feature type="domain" description="FAD/NAD(P)-binding" evidence="5">
    <location>
        <begin position="5"/>
        <end position="300"/>
    </location>
</feature>
<keyword evidence="4" id="KW-0274">FAD</keyword>
<evidence type="ECO:0000256" key="1">
    <source>
        <dbReference type="ARBA" id="ARBA00009333"/>
    </source>
</evidence>
<dbReference type="GO" id="GO:0004791">
    <property type="term" value="F:thioredoxin-disulfide reductase (NADPH) activity"/>
    <property type="evidence" value="ECO:0007669"/>
    <property type="project" value="UniProtKB-UniRule"/>
</dbReference>
<protein>
    <recommendedName>
        <fullName evidence="4">Thioredoxin reductase</fullName>
        <ecNumber evidence="4">1.8.1.9</ecNumber>
    </recommendedName>
</protein>
<keyword evidence="7" id="KW-1185">Reference proteome</keyword>
<dbReference type="PRINTS" id="PR00469">
    <property type="entry name" value="PNDRDTASEII"/>
</dbReference>
<dbReference type="GO" id="GO:0005737">
    <property type="term" value="C:cytoplasm"/>
    <property type="evidence" value="ECO:0007669"/>
    <property type="project" value="InterPro"/>
</dbReference>
<gene>
    <name evidence="6" type="ORF">FWILDA_LOCUS12877</name>
</gene>